<keyword evidence="3" id="KW-0732">Signal</keyword>
<gene>
    <name evidence="5" type="ORF">RF007C_14655</name>
</gene>
<dbReference type="InterPro" id="IPR001466">
    <property type="entry name" value="Beta-lactam-related"/>
</dbReference>
<accession>W7UWT3</accession>
<evidence type="ECO:0000313" key="5">
    <source>
        <dbReference type="EMBL" id="EWM52852.1"/>
    </source>
</evidence>
<feature type="chain" id="PRO_5039031388" description="Beta-lactamase-related domain-containing protein" evidence="3">
    <location>
        <begin position="24"/>
        <end position="641"/>
    </location>
</feature>
<proteinExistence type="predicted"/>
<feature type="signal peptide" evidence="3">
    <location>
        <begin position="1"/>
        <end position="23"/>
    </location>
</feature>
<comment type="caution">
    <text evidence="5">The sequence shown here is derived from an EMBL/GenBank/DDBJ whole genome shotgun (WGS) entry which is preliminary data.</text>
</comment>
<protein>
    <recommendedName>
        <fullName evidence="4">Beta-lactamase-related domain-containing protein</fullName>
    </recommendedName>
</protein>
<keyword evidence="2" id="KW-0472">Membrane</keyword>
<evidence type="ECO:0000256" key="2">
    <source>
        <dbReference type="ARBA" id="ARBA00023136"/>
    </source>
</evidence>
<name>W7UWT3_RUMFL</name>
<dbReference type="PANTHER" id="PTHR46825">
    <property type="entry name" value="D-ALANYL-D-ALANINE-CARBOXYPEPTIDASE/ENDOPEPTIDASE AMPH"/>
    <property type="match status" value="1"/>
</dbReference>
<evidence type="ECO:0000256" key="1">
    <source>
        <dbReference type="ARBA" id="ARBA00004370"/>
    </source>
</evidence>
<dbReference type="Proteomes" id="UP000019365">
    <property type="component" value="Unassembled WGS sequence"/>
</dbReference>
<dbReference type="Gene3D" id="3.40.710.10">
    <property type="entry name" value="DD-peptidase/beta-lactamase superfamily"/>
    <property type="match status" value="1"/>
</dbReference>
<evidence type="ECO:0000259" key="4">
    <source>
        <dbReference type="Pfam" id="PF00144"/>
    </source>
</evidence>
<comment type="subcellular location">
    <subcellularLocation>
        <location evidence="1">Membrane</location>
    </subcellularLocation>
</comment>
<dbReference type="EMBL" id="ATAX01000028">
    <property type="protein sequence ID" value="EWM52852.1"/>
    <property type="molecule type" value="Genomic_DNA"/>
</dbReference>
<evidence type="ECO:0000313" key="6">
    <source>
        <dbReference type="Proteomes" id="UP000019365"/>
    </source>
</evidence>
<keyword evidence="6" id="KW-1185">Reference proteome</keyword>
<dbReference type="GO" id="GO:0016020">
    <property type="term" value="C:membrane"/>
    <property type="evidence" value="ECO:0007669"/>
    <property type="project" value="UniProtKB-SubCell"/>
</dbReference>
<dbReference type="Pfam" id="PF00144">
    <property type="entry name" value="Beta-lactamase"/>
    <property type="match status" value="1"/>
</dbReference>
<sequence>MRKTRIASLMAAALLAAPAMTFAAAEDTGNVGVNKTYESSDTLSCIGSVSKMFATTATMQLAEQGKIDIDAPLTDYIPEFRMADERYKDITVRMLMNHTSGLMGTTAGDFMIFDDRDTAPHDTLLKELGRQRLKTFPGDYGAYCNDGFELLELLVEQVSGESFTDYIEKNICKPLDMQQTGTPWNAFRTDEMVGTFLNGNVRIAQDYCMDLGSGGIMSTAEELSTFGSAFFKGNGSLLSEKSKKEMSETKATDKYEDGFGLGWDQVDYDDYKVAGVKVVSKGGDIMNQHAELLVAPDEEISVSVLSSGGNSSVNSLMAMSLMDIALEEKGINIEHRLPEKKETLDTVPERYLAFEDLYFSGNGLYLVYFPEGKYMEISCITGDRKDIKHYMYTTEDSFVQVEGNISAGKAVQGKNQSVLTFRRRDGRDYICEDVSMDMNGCGNVSMSHYSMQRAEKSSVSAEMLAAWDARNGKKYYLYSGKYSNTYYAEMPSVKVQTYPEARGYIKEGRIIDSAHVKSDLVMPGGRDVQDIEIRKENGVEILDITNCAMEMISEDAIKELPENVSEIKLHTKKASWYRIGAQANKTITLDIPENAAVYVYDKFDRMIYSSYFKDYGSSVPMPAEGKIVFLGEDGGTIGITQ</sequence>
<dbReference type="PANTHER" id="PTHR46825:SF11">
    <property type="entry name" value="PENICILLIN-BINDING PROTEIN 4"/>
    <property type="match status" value="1"/>
</dbReference>
<dbReference type="eggNOG" id="COG1680">
    <property type="taxonomic scope" value="Bacteria"/>
</dbReference>
<dbReference type="InterPro" id="IPR012338">
    <property type="entry name" value="Beta-lactam/transpept-like"/>
</dbReference>
<reference evidence="5 6" key="1">
    <citation type="journal article" date="2014" name="PLoS ONE">
        <title>Rumen cellulosomics: divergent fiber-degrading strategies revealed by comparative genome-wide analysis of six ruminococcal strains.</title>
        <authorList>
            <person name="Dassa B."/>
            <person name="Borovok I."/>
            <person name="Ruimy-Israeli V."/>
            <person name="Lamed R."/>
            <person name="Flint H.J."/>
            <person name="Duncan S.H."/>
            <person name="Henrissat B."/>
            <person name="Coutinho P."/>
            <person name="Morrison M."/>
            <person name="Mosoni P."/>
            <person name="Yeoman C.J."/>
            <person name="White B.A."/>
            <person name="Bayer E.A."/>
        </authorList>
    </citation>
    <scope>NUCLEOTIDE SEQUENCE [LARGE SCALE GENOMIC DNA]</scope>
    <source>
        <strain evidence="5 6">007c</strain>
    </source>
</reference>
<dbReference type="SUPFAM" id="SSF56601">
    <property type="entry name" value="beta-lactamase/transpeptidase-like"/>
    <property type="match status" value="1"/>
</dbReference>
<dbReference type="InterPro" id="IPR050491">
    <property type="entry name" value="AmpC-like"/>
</dbReference>
<dbReference type="RefSeq" id="WP_037299969.1">
    <property type="nucleotide sequence ID" value="NZ_ATAX01000028.1"/>
</dbReference>
<dbReference type="OrthoDB" id="9797709at2"/>
<feature type="domain" description="Beta-lactamase-related" evidence="4">
    <location>
        <begin position="39"/>
        <end position="311"/>
    </location>
</feature>
<organism evidence="5 6">
    <name type="scientific">Ruminococcus flavefaciens 007c</name>
    <dbReference type="NCBI Taxonomy" id="1341157"/>
    <lineage>
        <taxon>Bacteria</taxon>
        <taxon>Bacillati</taxon>
        <taxon>Bacillota</taxon>
        <taxon>Clostridia</taxon>
        <taxon>Eubacteriales</taxon>
        <taxon>Oscillospiraceae</taxon>
        <taxon>Ruminococcus</taxon>
    </lineage>
</organism>
<dbReference type="PATRIC" id="fig|1341157.4.peg.2325"/>
<dbReference type="AlphaFoldDB" id="W7UWT3"/>
<evidence type="ECO:0000256" key="3">
    <source>
        <dbReference type="SAM" id="SignalP"/>
    </source>
</evidence>